<accession>A0A6N2ALR0</accession>
<evidence type="ECO:0000256" key="1">
    <source>
        <dbReference type="ARBA" id="ARBA00004477"/>
    </source>
</evidence>
<sequence length="653" mass="74114">MEGGNRRRSKSSKNNGVVATGSVWENRMKLDEVKGGFKVFSNSSIEENPDENDDKDCVFISVSSTQVDKKLDMGPKRENLDVGVVSGKRKTWKTTESFEGNPIQIASKKTDLSKSLDGKSRDLSVSVDGVVGITKKNLKNESFEGNPLQIASKKSDLSKKLDEKCKDLRKNLDEKCKSLSVSVDGVVGITKKTWKSESFEGNPFQIASKRSDLRKNLDEESKDLSVSADGVCKKVSVQSKKSSELRKLKYDQSVNGNVKKSNLEGSIEIKKTRSEEFGMCEEKFITSNVVSEAESVKKLEKNLENEDDDDDDEEWDDVLEEEIDEGNDKRSVEVKEIRVQEQNKLKKIVIEEKRFQYNHKRQMPISSINMKQSPPTLGNANIHQTATRTKSDEFQSKQHSKLQSLVDLVMWRNVSKSALVFGIGTFLIISSSYTQDLNISFISALAYLGLIYLAAIFLFRSLIHRRAVDVGESSECVVGEEEAMWILKLILPLINEFLLKIRALFSGDPSTTMKMAALLFLLAKFGNYITIWKLYKLGFFGVFVIPKVCSSYSTQLTSHGTFFIRYIRDAWESCTHKKAIGFAIFTLVWNFSSIIARIWAVFMLYVGFRYYQQTLMREDTINSDDFLQRKISGQRQIGKKSNFMDTRKQKKAF</sequence>
<evidence type="ECO:0000256" key="3">
    <source>
        <dbReference type="ARBA" id="ARBA00022824"/>
    </source>
</evidence>
<dbReference type="Pfam" id="PF02453">
    <property type="entry name" value="Reticulon"/>
    <property type="match status" value="1"/>
</dbReference>
<dbReference type="EMBL" id="RXGB01018195">
    <property type="protein sequence ID" value="TMW82590.1"/>
    <property type="molecule type" value="Genomic_DNA"/>
</dbReference>
<evidence type="ECO:0000259" key="8">
    <source>
        <dbReference type="PROSITE" id="PS50845"/>
    </source>
</evidence>
<proteinExistence type="predicted"/>
<feature type="region of interest" description="Disordered" evidence="7">
    <location>
        <begin position="1"/>
        <end position="21"/>
    </location>
</feature>
<keyword evidence="5 6" id="KW-0472">Membrane</keyword>
<feature type="transmembrane region" description="Helical" evidence="6">
    <location>
        <begin position="515"/>
        <end position="535"/>
    </location>
</feature>
<keyword evidence="4 6" id="KW-1133">Transmembrane helix</keyword>
<protein>
    <recommendedName>
        <fullName evidence="6">Reticulon-like protein</fullName>
    </recommendedName>
</protein>
<dbReference type="PANTHER" id="PTHR46626">
    <property type="entry name" value="RETICULON-LIKE PROTEIN B17"/>
    <property type="match status" value="1"/>
</dbReference>
<keyword evidence="2 6" id="KW-0812">Transmembrane</keyword>
<reference evidence="9" key="1">
    <citation type="submission" date="2019-05" db="EMBL/GenBank/DDBJ databases">
        <title>The de novo reference genome and transcriptome assemblies of the wild tomato species Solanum chilense.</title>
        <authorList>
            <person name="Stam R."/>
            <person name="Nosenko T."/>
            <person name="Hoerger A.C."/>
            <person name="Stephan W."/>
            <person name="Seidel M.A."/>
            <person name="Kuhn J.M.M."/>
            <person name="Haberer G."/>
            <person name="Tellier A."/>
        </authorList>
    </citation>
    <scope>NUCLEOTIDE SEQUENCE</scope>
    <source>
        <tissue evidence="9">Mature leaves</tissue>
    </source>
</reference>
<feature type="domain" description="Reticulon" evidence="8">
    <location>
        <begin position="405"/>
        <end position="569"/>
    </location>
</feature>
<evidence type="ECO:0000256" key="4">
    <source>
        <dbReference type="ARBA" id="ARBA00022989"/>
    </source>
</evidence>
<dbReference type="GO" id="GO:0005789">
    <property type="term" value="C:endoplasmic reticulum membrane"/>
    <property type="evidence" value="ECO:0007669"/>
    <property type="project" value="UniProtKB-SubCell"/>
</dbReference>
<dbReference type="PROSITE" id="PS50845">
    <property type="entry name" value="RETICULON"/>
    <property type="match status" value="1"/>
</dbReference>
<evidence type="ECO:0000256" key="2">
    <source>
        <dbReference type="ARBA" id="ARBA00022692"/>
    </source>
</evidence>
<feature type="transmembrane region" description="Helical" evidence="6">
    <location>
        <begin position="439"/>
        <end position="459"/>
    </location>
</feature>
<comment type="caution">
    <text evidence="9">The sequence shown here is derived from an EMBL/GenBank/DDBJ whole genome shotgun (WGS) entry which is preliminary data.</text>
</comment>
<dbReference type="PANTHER" id="PTHR46626:SF6">
    <property type="entry name" value="RETICULON-LIKE PROTEIN"/>
    <property type="match status" value="1"/>
</dbReference>
<keyword evidence="3 6" id="KW-0256">Endoplasmic reticulum</keyword>
<evidence type="ECO:0000256" key="7">
    <source>
        <dbReference type="SAM" id="MobiDB-lite"/>
    </source>
</evidence>
<organism evidence="9">
    <name type="scientific">Solanum chilense</name>
    <name type="common">Tomato</name>
    <name type="synonym">Lycopersicon chilense</name>
    <dbReference type="NCBI Taxonomy" id="4083"/>
    <lineage>
        <taxon>Eukaryota</taxon>
        <taxon>Viridiplantae</taxon>
        <taxon>Streptophyta</taxon>
        <taxon>Embryophyta</taxon>
        <taxon>Tracheophyta</taxon>
        <taxon>Spermatophyta</taxon>
        <taxon>Magnoliopsida</taxon>
        <taxon>eudicotyledons</taxon>
        <taxon>Gunneridae</taxon>
        <taxon>Pentapetalae</taxon>
        <taxon>asterids</taxon>
        <taxon>lamiids</taxon>
        <taxon>Solanales</taxon>
        <taxon>Solanaceae</taxon>
        <taxon>Solanoideae</taxon>
        <taxon>Solaneae</taxon>
        <taxon>Solanum</taxon>
        <taxon>Solanum subgen. Lycopersicon</taxon>
    </lineage>
</organism>
<name>A0A6N2ALR0_SOLCI</name>
<dbReference type="InterPro" id="IPR003388">
    <property type="entry name" value="Reticulon"/>
</dbReference>
<feature type="transmembrane region" description="Helical" evidence="6">
    <location>
        <begin position="417"/>
        <end position="433"/>
    </location>
</feature>
<evidence type="ECO:0000256" key="6">
    <source>
        <dbReference type="RuleBase" id="RU363132"/>
    </source>
</evidence>
<comment type="subcellular location">
    <subcellularLocation>
        <location evidence="1 6">Endoplasmic reticulum membrane</location>
        <topology evidence="1 6">Multi-pass membrane protein</topology>
    </subcellularLocation>
</comment>
<evidence type="ECO:0000256" key="5">
    <source>
        <dbReference type="ARBA" id="ARBA00023136"/>
    </source>
</evidence>
<dbReference type="InterPro" id="IPR044647">
    <property type="entry name" value="RTNLB17/18/21"/>
</dbReference>
<evidence type="ECO:0000313" key="9">
    <source>
        <dbReference type="EMBL" id="TMW82590.1"/>
    </source>
</evidence>
<feature type="compositionally biased region" description="Basic residues" evidence="7">
    <location>
        <begin position="1"/>
        <end position="11"/>
    </location>
</feature>
<gene>
    <name evidence="9" type="ORF">EJD97_005587</name>
</gene>
<dbReference type="AlphaFoldDB" id="A0A6N2ALR0"/>
<feature type="transmembrane region" description="Helical" evidence="6">
    <location>
        <begin position="579"/>
        <end position="608"/>
    </location>
</feature>